<dbReference type="Pfam" id="PF13091">
    <property type="entry name" value="PLDc_2"/>
    <property type="match status" value="1"/>
</dbReference>
<comment type="catalytic activity">
    <reaction evidence="1">
        <text>a 1,2-diacyl-sn-glycero-3-phosphocholine + H2O = a 1,2-diacyl-sn-glycero-3-phosphate + choline + H(+)</text>
        <dbReference type="Rhea" id="RHEA:14445"/>
        <dbReference type="ChEBI" id="CHEBI:15354"/>
        <dbReference type="ChEBI" id="CHEBI:15377"/>
        <dbReference type="ChEBI" id="CHEBI:15378"/>
        <dbReference type="ChEBI" id="CHEBI:57643"/>
        <dbReference type="ChEBI" id="CHEBI:58608"/>
        <dbReference type="EC" id="3.1.4.4"/>
    </reaction>
</comment>
<evidence type="ECO:0000256" key="4">
    <source>
        <dbReference type="ARBA" id="ARBA00022801"/>
    </source>
</evidence>
<sequence length="228" mass="25073">MISLEELDRVLRETSADTRLDNEERVELRDIGARAAADQLRFLRNRAFDIAREALLATPTAAAEVLRWLEQVVKTLDVAAVGAIAETTAFFSPGDACLRKLQALFGGAKRSVDACVFTIADDRITREILAAHRRGVAIRIVSDDDKRLDAGSDLDELLAAGVAVRTDATPYHMHHKFAVFDGATVANGSFNWTRTASTSNFENLVVSSDPYLARVFAGQFESLWTRFG</sequence>
<dbReference type="Proteomes" id="UP000643403">
    <property type="component" value="Unassembled WGS sequence"/>
</dbReference>
<gene>
    <name evidence="8" type="ORF">GCM10008101_18240</name>
</gene>
<dbReference type="EMBL" id="BMXY01000002">
    <property type="protein sequence ID" value="GGZ64855.1"/>
    <property type="molecule type" value="Genomic_DNA"/>
</dbReference>
<keyword evidence="5" id="KW-0442">Lipid degradation</keyword>
<protein>
    <recommendedName>
        <fullName evidence="3">phospholipase D</fullName>
        <ecNumber evidence="3">3.1.4.4</ecNumber>
    </recommendedName>
</protein>
<evidence type="ECO:0000256" key="6">
    <source>
        <dbReference type="ARBA" id="ARBA00023098"/>
    </source>
</evidence>
<dbReference type="InterPro" id="IPR051406">
    <property type="entry name" value="PLD_domain"/>
</dbReference>
<dbReference type="CDD" id="cd09171">
    <property type="entry name" value="PLDc_vPLD6_like"/>
    <property type="match status" value="1"/>
</dbReference>
<evidence type="ECO:0000259" key="7">
    <source>
        <dbReference type="SMART" id="SM00155"/>
    </source>
</evidence>
<accession>A0ABQ3C1Z5</accession>
<evidence type="ECO:0000313" key="9">
    <source>
        <dbReference type="Proteomes" id="UP000643403"/>
    </source>
</evidence>
<evidence type="ECO:0000256" key="1">
    <source>
        <dbReference type="ARBA" id="ARBA00000798"/>
    </source>
</evidence>
<keyword evidence="9" id="KW-1185">Reference proteome</keyword>
<comment type="caution">
    <text evidence="8">The sequence shown here is derived from an EMBL/GenBank/DDBJ whole genome shotgun (WGS) entry which is preliminary data.</text>
</comment>
<proteinExistence type="inferred from homology"/>
<evidence type="ECO:0000256" key="2">
    <source>
        <dbReference type="ARBA" id="ARBA00008664"/>
    </source>
</evidence>
<dbReference type="RefSeq" id="WP_189449181.1">
    <property type="nucleotide sequence ID" value="NZ_BMXY01000002.1"/>
</dbReference>
<evidence type="ECO:0000313" key="8">
    <source>
        <dbReference type="EMBL" id="GGZ64855.1"/>
    </source>
</evidence>
<dbReference type="SUPFAM" id="SSF56024">
    <property type="entry name" value="Phospholipase D/nuclease"/>
    <property type="match status" value="1"/>
</dbReference>
<dbReference type="InterPro" id="IPR025202">
    <property type="entry name" value="PLD-like_dom"/>
</dbReference>
<dbReference type="InterPro" id="IPR001736">
    <property type="entry name" value="PLipase_D/transphosphatidylase"/>
</dbReference>
<name>A0ABQ3C1Z5_9GAMM</name>
<organism evidence="8 9">
    <name type="scientific">Cognatilysobacter xinjiangensis</name>
    <dbReference type="NCBI Taxonomy" id="546892"/>
    <lineage>
        <taxon>Bacteria</taxon>
        <taxon>Pseudomonadati</taxon>
        <taxon>Pseudomonadota</taxon>
        <taxon>Gammaproteobacteria</taxon>
        <taxon>Lysobacterales</taxon>
        <taxon>Lysobacteraceae</taxon>
        <taxon>Cognatilysobacter</taxon>
    </lineage>
</organism>
<evidence type="ECO:0000256" key="5">
    <source>
        <dbReference type="ARBA" id="ARBA00022963"/>
    </source>
</evidence>
<dbReference type="Gene3D" id="3.30.870.10">
    <property type="entry name" value="Endonuclease Chain A"/>
    <property type="match status" value="1"/>
</dbReference>
<evidence type="ECO:0000256" key="3">
    <source>
        <dbReference type="ARBA" id="ARBA00012027"/>
    </source>
</evidence>
<dbReference type="PANTHER" id="PTHR43856:SF1">
    <property type="entry name" value="MITOCHONDRIAL CARDIOLIPIN HYDROLASE"/>
    <property type="match status" value="1"/>
</dbReference>
<feature type="domain" description="PLD phosphodiesterase" evidence="7">
    <location>
        <begin position="169"/>
        <end position="196"/>
    </location>
</feature>
<comment type="similarity">
    <text evidence="2">Belongs to the phospholipase D family.</text>
</comment>
<dbReference type="PANTHER" id="PTHR43856">
    <property type="entry name" value="CARDIOLIPIN HYDROLASE"/>
    <property type="match status" value="1"/>
</dbReference>
<dbReference type="EC" id="3.1.4.4" evidence="3"/>
<reference evidence="9" key="1">
    <citation type="journal article" date="2019" name="Int. J. Syst. Evol. Microbiol.">
        <title>The Global Catalogue of Microorganisms (GCM) 10K type strain sequencing project: providing services to taxonomists for standard genome sequencing and annotation.</title>
        <authorList>
            <consortium name="The Broad Institute Genomics Platform"/>
            <consortium name="The Broad Institute Genome Sequencing Center for Infectious Disease"/>
            <person name="Wu L."/>
            <person name="Ma J."/>
        </authorList>
    </citation>
    <scope>NUCLEOTIDE SEQUENCE [LARGE SCALE GENOMIC DNA]</scope>
    <source>
        <strain evidence="9">KCTC 22558</strain>
    </source>
</reference>
<dbReference type="SMART" id="SM00155">
    <property type="entry name" value="PLDc"/>
    <property type="match status" value="1"/>
</dbReference>
<keyword evidence="6" id="KW-0443">Lipid metabolism</keyword>
<keyword evidence="4" id="KW-0378">Hydrolase</keyword>